<dbReference type="EMBL" id="BGPR01089883">
    <property type="protein sequence ID" value="GBM17073.1"/>
    <property type="molecule type" value="Genomic_DNA"/>
</dbReference>
<dbReference type="InterPro" id="IPR048365">
    <property type="entry name" value="TNP-like_RNaseH_N"/>
</dbReference>
<evidence type="ECO:0000313" key="4">
    <source>
        <dbReference type="Proteomes" id="UP000499080"/>
    </source>
</evidence>
<keyword evidence="4" id="KW-1185">Reference proteome</keyword>
<feature type="region of interest" description="Disordered" evidence="1">
    <location>
        <begin position="31"/>
        <end position="57"/>
    </location>
</feature>
<evidence type="ECO:0000313" key="3">
    <source>
        <dbReference type="EMBL" id="GBM17073.1"/>
    </source>
</evidence>
<dbReference type="OrthoDB" id="6627680at2759"/>
<proteinExistence type="predicted"/>
<name>A0A4Y2DJU1_ARAVE</name>
<evidence type="ECO:0000256" key="1">
    <source>
        <dbReference type="SAM" id="MobiDB-lite"/>
    </source>
</evidence>
<reference evidence="3 4" key="1">
    <citation type="journal article" date="2019" name="Sci. Rep.">
        <title>Orb-weaving spider Araneus ventricosus genome elucidates the spidroin gene catalogue.</title>
        <authorList>
            <person name="Kono N."/>
            <person name="Nakamura H."/>
            <person name="Ohtoshi R."/>
            <person name="Moran D.A.P."/>
            <person name="Shinohara A."/>
            <person name="Yoshida Y."/>
            <person name="Fujiwara M."/>
            <person name="Mori M."/>
            <person name="Tomita M."/>
            <person name="Arakawa K."/>
        </authorList>
    </citation>
    <scope>NUCLEOTIDE SEQUENCE [LARGE SCALE GENOMIC DNA]</scope>
</reference>
<gene>
    <name evidence="3" type="ORF">AVEN_229682_1</name>
</gene>
<accession>A0A4Y2DJU1</accession>
<evidence type="ECO:0000259" key="2">
    <source>
        <dbReference type="Pfam" id="PF21787"/>
    </source>
</evidence>
<organism evidence="3 4">
    <name type="scientific">Araneus ventricosus</name>
    <name type="common">Orbweaver spider</name>
    <name type="synonym">Epeira ventricosa</name>
    <dbReference type="NCBI Taxonomy" id="182803"/>
    <lineage>
        <taxon>Eukaryota</taxon>
        <taxon>Metazoa</taxon>
        <taxon>Ecdysozoa</taxon>
        <taxon>Arthropoda</taxon>
        <taxon>Chelicerata</taxon>
        <taxon>Arachnida</taxon>
        <taxon>Araneae</taxon>
        <taxon>Araneomorphae</taxon>
        <taxon>Entelegynae</taxon>
        <taxon>Araneoidea</taxon>
        <taxon>Araneidae</taxon>
        <taxon>Araneus</taxon>
    </lineage>
</organism>
<dbReference type="Pfam" id="PF21787">
    <property type="entry name" value="TNP-like_RNaseH_N"/>
    <property type="match status" value="1"/>
</dbReference>
<feature type="domain" description="Transposable element P transposase-like RNase H" evidence="2">
    <location>
        <begin position="77"/>
        <end position="160"/>
    </location>
</feature>
<comment type="caution">
    <text evidence="3">The sequence shown here is derived from an EMBL/GenBank/DDBJ whole genome shotgun (WGS) entry which is preliminary data.</text>
</comment>
<sequence>MSADVDAPHNVEHCIETKGPPVERLPAVPSCPESFMSSPTSSHNTSDHLQVTPSPKTRKIKNLRSSVSKYTYNIAKRPGFCENSVKCLKSQTSRTSESDRLCVLSIDEMCIKPGLTYGTDLDSVDGFTTVRKHDFKEPSFATLALVFMASRIVKNRKQVIINLVYFT</sequence>
<dbReference type="Proteomes" id="UP000499080">
    <property type="component" value="Unassembled WGS sequence"/>
</dbReference>
<protein>
    <recommendedName>
        <fullName evidence="2">Transposable element P transposase-like RNase H domain-containing protein</fullName>
    </recommendedName>
</protein>
<feature type="compositionally biased region" description="Polar residues" evidence="1">
    <location>
        <begin position="35"/>
        <end position="55"/>
    </location>
</feature>
<dbReference type="AlphaFoldDB" id="A0A4Y2DJU1"/>